<accession>A0A7I9VQK1</accession>
<name>A0A7I9VQK1_9BACT</name>
<dbReference type="SMART" id="SM00507">
    <property type="entry name" value="HNHc"/>
    <property type="match status" value="1"/>
</dbReference>
<feature type="domain" description="HNH nuclease" evidence="2">
    <location>
        <begin position="270"/>
        <end position="327"/>
    </location>
</feature>
<dbReference type="RefSeq" id="WP_176067478.1">
    <property type="nucleotide sequence ID" value="NZ_BJTG01000008.1"/>
</dbReference>
<dbReference type="GO" id="GO:0004519">
    <property type="term" value="F:endonuclease activity"/>
    <property type="evidence" value="ECO:0007669"/>
    <property type="project" value="InterPro"/>
</dbReference>
<feature type="region of interest" description="Disordered" evidence="1">
    <location>
        <begin position="247"/>
        <end position="267"/>
    </location>
</feature>
<dbReference type="Proteomes" id="UP000503640">
    <property type="component" value="Unassembled WGS sequence"/>
</dbReference>
<feature type="compositionally biased region" description="Polar residues" evidence="1">
    <location>
        <begin position="374"/>
        <end position="383"/>
    </location>
</feature>
<feature type="compositionally biased region" description="Low complexity" evidence="1">
    <location>
        <begin position="148"/>
        <end position="165"/>
    </location>
</feature>
<dbReference type="InterPro" id="IPR003615">
    <property type="entry name" value="HNH_nuc"/>
</dbReference>
<feature type="compositionally biased region" description="Low complexity" evidence="1">
    <location>
        <begin position="349"/>
        <end position="373"/>
    </location>
</feature>
<feature type="region of interest" description="Disordered" evidence="1">
    <location>
        <begin position="148"/>
        <end position="174"/>
    </location>
</feature>
<dbReference type="InterPro" id="IPR002711">
    <property type="entry name" value="HNH"/>
</dbReference>
<evidence type="ECO:0000259" key="2">
    <source>
        <dbReference type="SMART" id="SM00507"/>
    </source>
</evidence>
<gene>
    <name evidence="3" type="ORF">AMYX_34330</name>
</gene>
<dbReference type="AlphaFoldDB" id="A0A7I9VQK1"/>
<keyword evidence="4" id="KW-1185">Reference proteome</keyword>
<dbReference type="Pfam" id="PF01844">
    <property type="entry name" value="HNH"/>
    <property type="match status" value="1"/>
</dbReference>
<dbReference type="CDD" id="cd00085">
    <property type="entry name" value="HNHc"/>
    <property type="match status" value="1"/>
</dbReference>
<evidence type="ECO:0000313" key="3">
    <source>
        <dbReference type="EMBL" id="GEJ58692.1"/>
    </source>
</evidence>
<organism evidence="3 4">
    <name type="scientific">Anaeromyxobacter diazotrophicus</name>
    <dbReference type="NCBI Taxonomy" id="2590199"/>
    <lineage>
        <taxon>Bacteria</taxon>
        <taxon>Pseudomonadati</taxon>
        <taxon>Myxococcota</taxon>
        <taxon>Myxococcia</taxon>
        <taxon>Myxococcales</taxon>
        <taxon>Cystobacterineae</taxon>
        <taxon>Anaeromyxobacteraceae</taxon>
        <taxon>Anaeromyxobacter</taxon>
    </lineage>
</organism>
<evidence type="ECO:0000313" key="4">
    <source>
        <dbReference type="Proteomes" id="UP000503640"/>
    </source>
</evidence>
<dbReference type="GO" id="GO:0008270">
    <property type="term" value="F:zinc ion binding"/>
    <property type="evidence" value="ECO:0007669"/>
    <property type="project" value="InterPro"/>
</dbReference>
<reference evidence="4" key="1">
    <citation type="journal article" date="2020" name="Appl. Environ. Microbiol.">
        <title>Diazotrophic Anaeromyxobacter Isolates from Soils.</title>
        <authorList>
            <person name="Masuda Y."/>
            <person name="Yamanaka H."/>
            <person name="Xu Z.X."/>
            <person name="Shiratori Y."/>
            <person name="Aono T."/>
            <person name="Amachi S."/>
            <person name="Senoo K."/>
            <person name="Itoh H."/>
        </authorList>
    </citation>
    <scope>NUCLEOTIDE SEQUENCE [LARGE SCALE GENOMIC DNA]</scope>
    <source>
        <strain evidence="4">R267</strain>
    </source>
</reference>
<dbReference type="GO" id="GO:0003676">
    <property type="term" value="F:nucleic acid binding"/>
    <property type="evidence" value="ECO:0007669"/>
    <property type="project" value="InterPro"/>
</dbReference>
<dbReference type="Gene3D" id="1.10.30.50">
    <property type="match status" value="1"/>
</dbReference>
<protein>
    <recommendedName>
        <fullName evidence="2">HNH nuclease domain-containing protein</fullName>
    </recommendedName>
</protein>
<evidence type="ECO:0000256" key="1">
    <source>
        <dbReference type="SAM" id="MobiDB-lite"/>
    </source>
</evidence>
<comment type="caution">
    <text evidence="3">The sequence shown here is derived from an EMBL/GenBank/DDBJ whole genome shotgun (WGS) entry which is preliminary data.</text>
</comment>
<sequence length="383" mass="41373">MTDARALSRRIASLLAGERSRLAEFLVALADFDRKRGWGTLGYASLFQYLERELRLTSSAAARRMTAAALVQRFPAVVEPLRDGRVCMSVVCELSKALTPENAGQVLPRFYGLSKREAEALVAELRPVANPPRREVVTALARPAPPLRASAPAEALTAAPAPERTSPAKSERVQPDADLFSAPARPRDEVVPLDADLRRYHVTVSKAFLAKLDAAKDALSHAIPDGDTEAVLTAALDLLLEKTDRRRGLVKRPRPAPQKPSADPRHVPAAVAREVWKRDGGRCSFRLPDGSVCGSTKRLELDHIRPVALGGRSTADNLRVACWDHNSLHAEHVFGREHMDKFRKDADRSAPSTAAGGSTSGACGEGAEAAGSTRTQRQRGTGS</sequence>
<proteinExistence type="predicted"/>
<dbReference type="EMBL" id="BJTG01000008">
    <property type="protein sequence ID" value="GEJ58692.1"/>
    <property type="molecule type" value="Genomic_DNA"/>
</dbReference>
<feature type="region of interest" description="Disordered" evidence="1">
    <location>
        <begin position="343"/>
        <end position="383"/>
    </location>
</feature>